<feature type="compositionally biased region" description="Polar residues" evidence="1">
    <location>
        <begin position="52"/>
        <end position="65"/>
    </location>
</feature>
<protein>
    <submittedName>
        <fullName evidence="3">Coiled-coil domain-containing protein 90A</fullName>
    </submittedName>
</protein>
<dbReference type="Proteomes" id="UP000254400">
    <property type="component" value="Unassembled WGS sequence"/>
</dbReference>
<dbReference type="RefSeq" id="WP_029514800.1">
    <property type="nucleotide sequence ID" value="NZ_CP036496.1"/>
</dbReference>
<feature type="domain" description="PBSX phage terminase small subunit-like N-terminal" evidence="2">
    <location>
        <begin position="1"/>
        <end position="67"/>
    </location>
</feature>
<feature type="region of interest" description="Disordered" evidence="1">
    <location>
        <begin position="1"/>
        <end position="20"/>
    </location>
</feature>
<evidence type="ECO:0000313" key="3">
    <source>
        <dbReference type="EMBL" id="SUA62972.1"/>
    </source>
</evidence>
<feature type="region of interest" description="Disordered" evidence="1">
    <location>
        <begin position="52"/>
        <end position="91"/>
    </location>
</feature>
<dbReference type="AlphaFoldDB" id="A0A378XNF2"/>
<dbReference type="InterPro" id="IPR018925">
    <property type="entry name" value="XtmA-like_N"/>
</dbReference>
<accession>A0A378XNF2</accession>
<organism evidence="3 4">
    <name type="scientific">Paenibacillus polymyxa</name>
    <name type="common">Bacillus polymyxa</name>
    <dbReference type="NCBI Taxonomy" id="1406"/>
    <lineage>
        <taxon>Bacteria</taxon>
        <taxon>Bacillati</taxon>
        <taxon>Bacillota</taxon>
        <taxon>Bacilli</taxon>
        <taxon>Bacillales</taxon>
        <taxon>Paenibacillaceae</taxon>
        <taxon>Paenibacillus</taxon>
    </lineage>
</organism>
<evidence type="ECO:0000259" key="2">
    <source>
        <dbReference type="Pfam" id="PF10668"/>
    </source>
</evidence>
<sequence length="111" mass="12009">MARERSPERKKAKQMRLESGGAMKLKDIAAALSVGETQVRKWKSQDKWADDLNSNVTNESKSNVTKRGAPKGNKNAVGNRGGAPQVTKTQNGIVVGRAVHIATEGPQDRDV</sequence>
<proteinExistence type="predicted"/>
<evidence type="ECO:0000313" key="4">
    <source>
        <dbReference type="Proteomes" id="UP000254400"/>
    </source>
</evidence>
<reference evidence="3 4" key="1">
    <citation type="submission" date="2018-06" db="EMBL/GenBank/DDBJ databases">
        <authorList>
            <consortium name="Pathogen Informatics"/>
            <person name="Doyle S."/>
        </authorList>
    </citation>
    <scope>NUCLEOTIDE SEQUENCE [LARGE SCALE GENOMIC DNA]</scope>
    <source>
        <strain evidence="3 4">NCTC10343</strain>
    </source>
</reference>
<gene>
    <name evidence="3" type="primary">M1_2973_1</name>
    <name evidence="3" type="ORF">NCTC10343_00520</name>
</gene>
<dbReference type="GeneID" id="93349341"/>
<evidence type="ECO:0000256" key="1">
    <source>
        <dbReference type="SAM" id="MobiDB-lite"/>
    </source>
</evidence>
<dbReference type="Pfam" id="PF10668">
    <property type="entry name" value="Phage_terminase"/>
    <property type="match status" value="1"/>
</dbReference>
<name>A0A378XNF2_PAEPO</name>
<dbReference type="EMBL" id="UGSC01000001">
    <property type="protein sequence ID" value="SUA62972.1"/>
    <property type="molecule type" value="Genomic_DNA"/>
</dbReference>